<comment type="caution">
    <text evidence="11">The sequence shown here is derived from an EMBL/GenBank/DDBJ whole genome shotgun (WGS) entry which is preliminary data.</text>
</comment>
<dbReference type="CDD" id="cd00082">
    <property type="entry name" value="HisKA"/>
    <property type="match status" value="1"/>
</dbReference>
<keyword evidence="12" id="KW-1185">Reference proteome</keyword>
<evidence type="ECO:0000313" key="12">
    <source>
        <dbReference type="Proteomes" id="UP000606490"/>
    </source>
</evidence>
<dbReference type="SUPFAM" id="SSF55874">
    <property type="entry name" value="ATPase domain of HSP90 chaperone/DNA topoisomerase II/histidine kinase"/>
    <property type="match status" value="2"/>
</dbReference>
<gene>
    <name evidence="11" type="ORF">JMJ55_12300</name>
</gene>
<dbReference type="PRINTS" id="PR00344">
    <property type="entry name" value="BCTRLSENSOR"/>
</dbReference>
<comment type="catalytic activity">
    <reaction evidence="1">
        <text>ATP + protein L-histidine = ADP + protein N-phospho-L-histidine.</text>
        <dbReference type="EC" id="2.7.13.3"/>
    </reaction>
</comment>
<evidence type="ECO:0000256" key="3">
    <source>
        <dbReference type="ARBA" id="ARBA00022553"/>
    </source>
</evidence>
<dbReference type="InterPro" id="IPR003661">
    <property type="entry name" value="HisK_dim/P_dom"/>
</dbReference>
<dbReference type="InterPro" id="IPR036097">
    <property type="entry name" value="HisK_dim/P_sf"/>
</dbReference>
<evidence type="ECO:0000256" key="5">
    <source>
        <dbReference type="ARBA" id="ARBA00022777"/>
    </source>
</evidence>
<feature type="modified residue" description="4-aspartylphosphate" evidence="6">
    <location>
        <position position="514"/>
    </location>
</feature>
<dbReference type="PROSITE" id="PS50110">
    <property type="entry name" value="RESPONSE_REGULATORY"/>
    <property type="match status" value="1"/>
</dbReference>
<dbReference type="SUPFAM" id="SSF47384">
    <property type="entry name" value="Homodimeric domain of signal transducing histidine kinase"/>
    <property type="match status" value="1"/>
</dbReference>
<keyword evidence="11" id="KW-0067">ATP-binding</keyword>
<dbReference type="Gene3D" id="1.10.287.130">
    <property type="match status" value="1"/>
</dbReference>
<dbReference type="SMART" id="SM00388">
    <property type="entry name" value="HisKA"/>
    <property type="match status" value="1"/>
</dbReference>
<feature type="coiled-coil region" evidence="7">
    <location>
        <begin position="160"/>
        <end position="194"/>
    </location>
</feature>
<dbReference type="SUPFAM" id="SSF52172">
    <property type="entry name" value="CheY-like"/>
    <property type="match status" value="1"/>
</dbReference>
<dbReference type="Gene3D" id="3.40.50.2300">
    <property type="match status" value="1"/>
</dbReference>
<keyword evidence="5" id="KW-0418">Kinase</keyword>
<dbReference type="EC" id="2.7.13.3" evidence="2"/>
<keyword evidence="7" id="KW-0175">Coiled coil</keyword>
<evidence type="ECO:0000256" key="2">
    <source>
        <dbReference type="ARBA" id="ARBA00012438"/>
    </source>
</evidence>
<dbReference type="Pfam" id="PF02518">
    <property type="entry name" value="HATPase_c"/>
    <property type="match status" value="1"/>
</dbReference>
<dbReference type="PANTHER" id="PTHR43047">
    <property type="entry name" value="TWO-COMPONENT HISTIDINE PROTEIN KINASE"/>
    <property type="match status" value="1"/>
</dbReference>
<evidence type="ECO:0000256" key="1">
    <source>
        <dbReference type="ARBA" id="ARBA00000085"/>
    </source>
</evidence>
<dbReference type="Pfam" id="PF00512">
    <property type="entry name" value="HisKA"/>
    <property type="match status" value="1"/>
</dbReference>
<dbReference type="PANTHER" id="PTHR43047:SF63">
    <property type="entry name" value="HISTIDINE KINASE"/>
    <property type="match status" value="1"/>
</dbReference>
<reference evidence="11 12" key="1">
    <citation type="submission" date="2021-01" db="EMBL/GenBank/DDBJ databases">
        <title>Belnapia mucosa sp. nov. and Belnapia arida sp. nov., isolated from the Tabernas Desert (Almeria, Spain).</title>
        <authorList>
            <person name="Molina-Menor E."/>
            <person name="Vidal-Verdu A."/>
            <person name="Calonge A."/>
            <person name="Satari L."/>
            <person name="Pereto Magraner J."/>
            <person name="Porcar Miralles M."/>
        </authorList>
    </citation>
    <scope>NUCLEOTIDE SEQUENCE [LARGE SCALE GENOMIC DNA]</scope>
    <source>
        <strain evidence="11 12">T6</strain>
    </source>
</reference>
<dbReference type="PROSITE" id="PS50109">
    <property type="entry name" value="HIS_KIN"/>
    <property type="match status" value="1"/>
</dbReference>
<sequence length="588" mass="64335">MTWPLIALAIEREEDVVIARQRARRLAQLLGHDTQDQSRIATAVSEIARNAVVYAGGGRVEFSIETVDGVQSLCIRVADRGPGIADLDAVLEGRHQSASGMGIGILGTRRLMDSFQIESSRQGGTVVRFSKRLPRGRTIRREDLGAIAATLTAEGTPDTLAETREQNRELLASLSELRTRQDDLARLNLELEDTNRGVVALYAELDQRAEELRRASELKSRFLSDMSHEFRTPLNSILALSRLLLDRTDGELAPEQERQVGYILRSAQNLTDLVNDLLDIAKVEAGKVELQPRAFTVAELFGALRGVLKPLQTSDAVELVFHDIGHTAPLFTDEGKVSQILRNLVSNALKFTEAGSVQVTAHHDAATRRYTFAVRDTGIGITPEDQERIFSEFVQVENRLQAKVKGTGLGLSLSRRLAELLGGELTVQSEPGQGSTFSLTIPDRLPGTGPVPVDPAPRRGNGPRILVVDDEDASRYVLRQFASTYPGAEVIEAVDGTEGLRRAREDRPDLVLLDLRLPGLDGFEVLRRLGEDEATRPIPVLICTSSVLEAPDYRRLDRATGILPKASLSRDQVLSALAAALRAGENAP</sequence>
<name>A0ABS1V5W8_9PROT</name>
<dbReference type="EMBL" id="JAEUXJ010000004">
    <property type="protein sequence ID" value="MBL6456109.1"/>
    <property type="molecule type" value="Genomic_DNA"/>
</dbReference>
<dbReference type="InterPro" id="IPR005467">
    <property type="entry name" value="His_kinase_dom"/>
</dbReference>
<dbReference type="Proteomes" id="UP000606490">
    <property type="component" value="Unassembled WGS sequence"/>
</dbReference>
<dbReference type="RefSeq" id="WP_202825845.1">
    <property type="nucleotide sequence ID" value="NZ_JAEUXJ010000004.1"/>
</dbReference>
<keyword evidence="4" id="KW-0808">Transferase</keyword>
<keyword evidence="11" id="KW-0547">Nucleotide-binding</keyword>
<proteinExistence type="predicted"/>
<keyword evidence="3 6" id="KW-0597">Phosphoprotein</keyword>
<dbReference type="CDD" id="cd16922">
    <property type="entry name" value="HATPase_EvgS-ArcB-TorS-like"/>
    <property type="match status" value="1"/>
</dbReference>
<dbReference type="CDD" id="cd16934">
    <property type="entry name" value="HATPase_RsbT-like"/>
    <property type="match status" value="1"/>
</dbReference>
<accession>A0ABS1V5W8</accession>
<feature type="domain" description="Response regulatory" evidence="10">
    <location>
        <begin position="464"/>
        <end position="580"/>
    </location>
</feature>
<evidence type="ECO:0000256" key="4">
    <source>
        <dbReference type="ARBA" id="ARBA00022679"/>
    </source>
</evidence>
<dbReference type="GO" id="GO:0005524">
    <property type="term" value="F:ATP binding"/>
    <property type="evidence" value="ECO:0007669"/>
    <property type="project" value="UniProtKB-KW"/>
</dbReference>
<dbReference type="SMART" id="SM00387">
    <property type="entry name" value="HATPase_c"/>
    <property type="match status" value="2"/>
</dbReference>
<dbReference type="InterPro" id="IPR004358">
    <property type="entry name" value="Sig_transdc_His_kin-like_C"/>
</dbReference>
<protein>
    <recommendedName>
        <fullName evidence="2">histidine kinase</fullName>
        <ecNumber evidence="2">2.7.13.3</ecNumber>
    </recommendedName>
</protein>
<feature type="region of interest" description="Disordered" evidence="8">
    <location>
        <begin position="429"/>
        <end position="462"/>
    </location>
</feature>
<feature type="domain" description="Histidine kinase" evidence="9">
    <location>
        <begin position="225"/>
        <end position="445"/>
    </location>
</feature>
<dbReference type="InterPro" id="IPR003594">
    <property type="entry name" value="HATPase_dom"/>
</dbReference>
<evidence type="ECO:0000313" key="11">
    <source>
        <dbReference type="EMBL" id="MBL6456109.1"/>
    </source>
</evidence>
<dbReference type="Pfam" id="PF13581">
    <property type="entry name" value="HATPase_c_2"/>
    <property type="match status" value="1"/>
</dbReference>
<evidence type="ECO:0000256" key="8">
    <source>
        <dbReference type="SAM" id="MobiDB-lite"/>
    </source>
</evidence>
<evidence type="ECO:0000259" key="9">
    <source>
        <dbReference type="PROSITE" id="PS50109"/>
    </source>
</evidence>
<organism evidence="11 12">
    <name type="scientific">Belnapia mucosa</name>
    <dbReference type="NCBI Taxonomy" id="2804532"/>
    <lineage>
        <taxon>Bacteria</taxon>
        <taxon>Pseudomonadati</taxon>
        <taxon>Pseudomonadota</taxon>
        <taxon>Alphaproteobacteria</taxon>
        <taxon>Acetobacterales</taxon>
        <taxon>Roseomonadaceae</taxon>
        <taxon>Belnapia</taxon>
    </lineage>
</organism>
<evidence type="ECO:0000259" key="10">
    <source>
        <dbReference type="PROSITE" id="PS50110"/>
    </source>
</evidence>
<dbReference type="Gene3D" id="3.30.565.10">
    <property type="entry name" value="Histidine kinase-like ATPase, C-terminal domain"/>
    <property type="match status" value="2"/>
</dbReference>
<dbReference type="InterPro" id="IPR036890">
    <property type="entry name" value="HATPase_C_sf"/>
</dbReference>
<dbReference type="InterPro" id="IPR001789">
    <property type="entry name" value="Sig_transdc_resp-reg_receiver"/>
</dbReference>
<dbReference type="Pfam" id="PF00072">
    <property type="entry name" value="Response_reg"/>
    <property type="match status" value="1"/>
</dbReference>
<dbReference type="SMART" id="SM00448">
    <property type="entry name" value="REC"/>
    <property type="match status" value="1"/>
</dbReference>
<evidence type="ECO:0000256" key="6">
    <source>
        <dbReference type="PROSITE-ProRule" id="PRU00169"/>
    </source>
</evidence>
<feature type="compositionally biased region" description="Polar residues" evidence="8">
    <location>
        <begin position="429"/>
        <end position="439"/>
    </location>
</feature>
<evidence type="ECO:0000256" key="7">
    <source>
        <dbReference type="SAM" id="Coils"/>
    </source>
</evidence>
<dbReference type="InterPro" id="IPR011006">
    <property type="entry name" value="CheY-like_superfamily"/>
</dbReference>